<evidence type="ECO:0000313" key="5">
    <source>
        <dbReference type="Proteomes" id="UP000030645"/>
    </source>
</evidence>
<reference evidence="5" key="1">
    <citation type="submission" date="2013-01" db="EMBL/GenBank/DDBJ databases">
        <title>Draft Genome Sequence of a Mulberry Tree, Morus notabilis C.K. Schneid.</title>
        <authorList>
            <person name="He N."/>
            <person name="Zhao S."/>
        </authorList>
    </citation>
    <scope>NUCLEOTIDE SEQUENCE</scope>
</reference>
<dbReference type="Pfam" id="PF26180">
    <property type="entry name" value="PAP-OAS1"/>
    <property type="match status" value="1"/>
</dbReference>
<dbReference type="Gene3D" id="1.10.1410.10">
    <property type="match status" value="1"/>
</dbReference>
<dbReference type="PANTHER" id="PTHR45979:SF31">
    <property type="entry name" value="POLYMERASE NUCLEOTIDYL TRANSFERASE DOMAIN-CONTAINING PROTEIN"/>
    <property type="match status" value="1"/>
</dbReference>
<feature type="domain" description="Poly(A) RNA polymerase mitochondrial-like central palm" evidence="2">
    <location>
        <begin position="57"/>
        <end position="177"/>
    </location>
</feature>
<evidence type="ECO:0000259" key="2">
    <source>
        <dbReference type="Pfam" id="PF22600"/>
    </source>
</evidence>
<dbReference type="PANTHER" id="PTHR45979">
    <property type="entry name" value="PAP/OAS1 SUBSTRATE-BINDING DOMAIN SUPERFAMILY"/>
    <property type="match status" value="1"/>
</dbReference>
<dbReference type="SUPFAM" id="SSF81301">
    <property type="entry name" value="Nucleotidyltransferase"/>
    <property type="match status" value="1"/>
</dbReference>
<dbReference type="CDD" id="cd05402">
    <property type="entry name" value="NT_PAP_TUTase"/>
    <property type="match status" value="1"/>
</dbReference>
<dbReference type="eggNOG" id="KOG1906">
    <property type="taxonomic scope" value="Eukaryota"/>
</dbReference>
<proteinExistence type="predicted"/>
<dbReference type="Pfam" id="PF22600">
    <property type="entry name" value="MTPAP-like_central"/>
    <property type="match status" value="1"/>
</dbReference>
<gene>
    <name evidence="4" type="ORF">L484_010678</name>
</gene>
<sequence length="917" mass="102912">MRDVQHQHHVCSVPSPNGVVSSEERVCPLPSSSPLPTSSPEPAFISDESWDTAETTIQEIVFTIQPTLMADQKRQDIVEYVQRLIGYCTGCEVFPYGSVPLRTYLPDGDIDLSVFTFANADDGLVSDVYNVLRGEEHNEASHYNVKDVHCIHAEVKLVKCIVEDIVVDISFNQLGGLGTLCFLEQVDRLTGKDHLFKRSIILIKAWCYYESRILGAHHGLISTYALETLVLYIFHRFHTSLKGPLCVLYTFLDYFSKFDWDNYCVSLKGPVCISSLPDITAELLKKEKDDLLLSENFLKSCQDMFSVSFDGFETTLRAFPLKHLNIIDPLRENNNLGRSVSRGNFYRICSAFKLGARKLGWILLLPRERISVELKKFFANTVDGHGNNSWKNVLHSTQASGVKCFKCLSYPSRPETFPEQKVFVEPAVAFGTQAIKVASDLKNKVKRHLLKEVASHVVPEFSCCLGEDVKRPEASGILHTRLKNGSTGYAVGNRFLRTLIPVRSYQAQHSYTFGKQNGNGKVDSWSPSDEELAEYSALIDEMSLDCPLEHKEKHLVFKDAVCSCIKHADMEFTDSLVLDDVVNVSKNVDHIEKDVAGLFGSYQTFKFLLNLRGDYTSHFRNLQYGQFCHVYSMSPPTLCSPPLSLLSQSKKVREPVHESSAFVHHVNPQSNRCGVSTGPHCYPANSFSFPCVAFGEENKKRHGTGTYFPNMICRPYQNTRFSETARNLALRGHVPLQRDTCTNGMDAAPPELSASAECRPEVEYPILGSGKPGSSDYYQSNLSVWESFHSNSFHCPSQKLEHESPRPQKSCATPLPELDDGAFPRHGPASAPIASPKQNCRTFSNSDPERIYIKPFLLFGFRVKPQGNVALRLNAARLPRIHDWVPMAYCSVTEDDEQAIQLPKATKHNPLEHPTST</sequence>
<feature type="region of interest" description="Disordered" evidence="1">
    <location>
        <begin position="1"/>
        <end position="45"/>
    </location>
</feature>
<dbReference type="STRING" id="981085.W9SP04"/>
<accession>W9SP04</accession>
<dbReference type="EMBL" id="KE345873">
    <property type="protein sequence ID" value="EXC19547.1"/>
    <property type="molecule type" value="Genomic_DNA"/>
</dbReference>
<name>W9SP04_9ROSA</name>
<evidence type="ECO:0000259" key="3">
    <source>
        <dbReference type="Pfam" id="PF26180"/>
    </source>
</evidence>
<keyword evidence="5" id="KW-1185">Reference proteome</keyword>
<dbReference type="InterPro" id="IPR058920">
    <property type="entry name" value="PAP-OAS1-bd-rel"/>
</dbReference>
<dbReference type="Gene3D" id="3.30.460.10">
    <property type="entry name" value="Beta Polymerase, domain 2"/>
    <property type="match status" value="1"/>
</dbReference>
<dbReference type="SUPFAM" id="SSF81631">
    <property type="entry name" value="PAP/OAS1 substrate-binding domain"/>
    <property type="match status" value="1"/>
</dbReference>
<dbReference type="Proteomes" id="UP000030645">
    <property type="component" value="Unassembled WGS sequence"/>
</dbReference>
<feature type="domain" description="PAP/OAS1 substrate-binding-related" evidence="3">
    <location>
        <begin position="191"/>
        <end position="382"/>
    </location>
</feature>
<evidence type="ECO:0008006" key="6">
    <source>
        <dbReference type="Google" id="ProtNLM"/>
    </source>
</evidence>
<organism evidence="4 5">
    <name type="scientific">Morus notabilis</name>
    <dbReference type="NCBI Taxonomy" id="981085"/>
    <lineage>
        <taxon>Eukaryota</taxon>
        <taxon>Viridiplantae</taxon>
        <taxon>Streptophyta</taxon>
        <taxon>Embryophyta</taxon>
        <taxon>Tracheophyta</taxon>
        <taxon>Spermatophyta</taxon>
        <taxon>Magnoliopsida</taxon>
        <taxon>eudicotyledons</taxon>
        <taxon>Gunneridae</taxon>
        <taxon>Pentapetalae</taxon>
        <taxon>rosids</taxon>
        <taxon>fabids</taxon>
        <taxon>Rosales</taxon>
        <taxon>Moraceae</taxon>
        <taxon>Moreae</taxon>
        <taxon>Morus</taxon>
    </lineage>
</organism>
<feature type="region of interest" description="Disordered" evidence="1">
    <location>
        <begin position="796"/>
        <end position="815"/>
    </location>
</feature>
<dbReference type="InterPro" id="IPR058921">
    <property type="entry name" value="PAP/OAS1-rel"/>
</dbReference>
<evidence type="ECO:0000256" key="1">
    <source>
        <dbReference type="SAM" id="MobiDB-lite"/>
    </source>
</evidence>
<dbReference type="InterPro" id="IPR054708">
    <property type="entry name" value="MTPAP-like_central"/>
</dbReference>
<protein>
    <recommendedName>
        <fullName evidence="6">PAP-associated domain-containing protein</fullName>
    </recommendedName>
</protein>
<evidence type="ECO:0000313" key="4">
    <source>
        <dbReference type="EMBL" id="EXC19547.1"/>
    </source>
</evidence>
<dbReference type="AlphaFoldDB" id="W9SP04"/>
<dbReference type="InterPro" id="IPR043519">
    <property type="entry name" value="NT_sf"/>
</dbReference>